<sequence length="206" mass="21422">MAAVRPREPASPSSDIDIEFVFDYSKRGQWLRAAVLGANDGLISIAALMMGVGSVRKDFITMILTGVAGMIAGACSMGIGEFVSVYSQYDVEMEQINRDVASGNCSERDAEVRKKGLPSPLQAAVASALSFSMGAVVPLLGAAFIKNYGLRLGVVIVVVTLALLGFGVLGAVLGGSPIVKSCLRVLMGGWLAMAITFGLTKPFGSA</sequence>
<evidence type="ECO:0000256" key="3">
    <source>
        <dbReference type="ARBA" id="ARBA00022496"/>
    </source>
</evidence>
<evidence type="ECO:0000256" key="4">
    <source>
        <dbReference type="ARBA" id="ARBA00022554"/>
    </source>
</evidence>
<feature type="transmembrane region" description="Helical" evidence="9">
    <location>
        <begin position="30"/>
        <end position="52"/>
    </location>
</feature>
<dbReference type="Proteomes" id="UP001054252">
    <property type="component" value="Unassembled WGS sequence"/>
</dbReference>
<comment type="similarity">
    <text evidence="2 9">Belongs to the CCC1 family.</text>
</comment>
<comment type="caution">
    <text evidence="10">The sequence shown here is derived from an EMBL/GenBank/DDBJ whole genome shotgun (WGS) entry which is preliminary data.</text>
</comment>
<dbReference type="AlphaFoldDB" id="A0AAV5KH13"/>
<protein>
    <recommendedName>
        <fullName evidence="9">Vacuolar iron transporter</fullName>
    </recommendedName>
</protein>
<dbReference type="GO" id="GO:0030026">
    <property type="term" value="P:intracellular manganese ion homeostasis"/>
    <property type="evidence" value="ECO:0007669"/>
    <property type="project" value="InterPro"/>
</dbReference>
<evidence type="ECO:0000256" key="8">
    <source>
        <dbReference type="ARBA" id="ARBA00044464"/>
    </source>
</evidence>
<keyword evidence="3" id="KW-0408">Iron</keyword>
<dbReference type="GO" id="GO:0005381">
    <property type="term" value="F:iron ion transmembrane transporter activity"/>
    <property type="evidence" value="ECO:0007669"/>
    <property type="project" value="UniProtKB-UniRule"/>
</dbReference>
<evidence type="ECO:0000256" key="7">
    <source>
        <dbReference type="ARBA" id="ARBA00023136"/>
    </source>
</evidence>
<keyword evidence="5 9" id="KW-0812">Transmembrane</keyword>
<dbReference type="EMBL" id="BPVZ01000064">
    <property type="protein sequence ID" value="GKV23877.1"/>
    <property type="molecule type" value="Genomic_DNA"/>
</dbReference>
<accession>A0AAV5KH13</accession>
<evidence type="ECO:0000256" key="1">
    <source>
        <dbReference type="ARBA" id="ARBA00004128"/>
    </source>
</evidence>
<keyword evidence="9" id="KW-0406">Ion transport</keyword>
<keyword evidence="6 9" id="KW-1133">Transmembrane helix</keyword>
<evidence type="ECO:0000256" key="9">
    <source>
        <dbReference type="RuleBase" id="RU369115"/>
    </source>
</evidence>
<dbReference type="GO" id="GO:0005384">
    <property type="term" value="F:manganese ion transmembrane transporter activity"/>
    <property type="evidence" value="ECO:0007669"/>
    <property type="project" value="InterPro"/>
</dbReference>
<comment type="caution">
    <text evidence="9">Lacks conserved residue(s) required for the propagation of feature annotation.</text>
</comment>
<evidence type="ECO:0000256" key="2">
    <source>
        <dbReference type="ARBA" id="ARBA00007049"/>
    </source>
</evidence>
<dbReference type="GO" id="GO:0140315">
    <property type="term" value="F:iron ion sequestering activity"/>
    <property type="evidence" value="ECO:0007669"/>
    <property type="project" value="UniProtKB-UniRule"/>
</dbReference>
<feature type="transmembrane region" description="Helical" evidence="9">
    <location>
        <begin position="123"/>
        <end position="145"/>
    </location>
</feature>
<comment type="catalytic activity">
    <reaction evidence="8">
        <text>Fe(2+)(in) = Fe(2+)(out)</text>
        <dbReference type="Rhea" id="RHEA:28486"/>
        <dbReference type="ChEBI" id="CHEBI:29033"/>
    </reaction>
    <physiologicalReaction direction="left-to-right" evidence="8">
        <dbReference type="Rhea" id="RHEA:28487"/>
    </physiologicalReaction>
</comment>
<comment type="subcellular location">
    <subcellularLocation>
        <location evidence="1 9">Vacuole membrane</location>
        <topology evidence="1 9">Multi-pass membrane protein</topology>
    </subcellularLocation>
</comment>
<dbReference type="Pfam" id="PF01988">
    <property type="entry name" value="VIT1"/>
    <property type="match status" value="2"/>
</dbReference>
<name>A0AAV5KH13_9ROSI</name>
<dbReference type="PANTHER" id="PTHR31851">
    <property type="entry name" value="FE(2+)/MN(2+) TRANSPORTER PCL1"/>
    <property type="match status" value="1"/>
</dbReference>
<evidence type="ECO:0000256" key="6">
    <source>
        <dbReference type="ARBA" id="ARBA00022989"/>
    </source>
</evidence>
<reference evidence="10 11" key="1">
    <citation type="journal article" date="2021" name="Commun. Biol.">
        <title>The genome of Shorea leprosula (Dipterocarpaceae) highlights the ecological relevance of drought in aseasonal tropical rainforests.</title>
        <authorList>
            <person name="Ng K.K.S."/>
            <person name="Kobayashi M.J."/>
            <person name="Fawcett J.A."/>
            <person name="Hatakeyama M."/>
            <person name="Paape T."/>
            <person name="Ng C.H."/>
            <person name="Ang C.C."/>
            <person name="Tnah L.H."/>
            <person name="Lee C.T."/>
            <person name="Nishiyama T."/>
            <person name="Sese J."/>
            <person name="O'Brien M.J."/>
            <person name="Copetti D."/>
            <person name="Mohd Noor M.I."/>
            <person name="Ong R.C."/>
            <person name="Putra M."/>
            <person name="Sireger I.Z."/>
            <person name="Indrioko S."/>
            <person name="Kosugi Y."/>
            <person name="Izuno A."/>
            <person name="Isagi Y."/>
            <person name="Lee S.L."/>
            <person name="Shimizu K.K."/>
        </authorList>
    </citation>
    <scope>NUCLEOTIDE SEQUENCE [LARGE SCALE GENOMIC DNA]</scope>
    <source>
        <strain evidence="10">214</strain>
    </source>
</reference>
<gene>
    <name evidence="10" type="ORF">SLEP1_g33560</name>
</gene>
<feature type="transmembrane region" description="Helical" evidence="9">
    <location>
        <begin position="152"/>
        <end position="172"/>
    </location>
</feature>
<keyword evidence="9" id="KW-0813">Transport</keyword>
<keyword evidence="11" id="KW-1185">Reference proteome</keyword>
<evidence type="ECO:0000313" key="11">
    <source>
        <dbReference type="Proteomes" id="UP001054252"/>
    </source>
</evidence>
<feature type="transmembrane region" description="Helical" evidence="9">
    <location>
        <begin position="59"/>
        <end position="79"/>
    </location>
</feature>
<evidence type="ECO:0000256" key="5">
    <source>
        <dbReference type="ARBA" id="ARBA00022692"/>
    </source>
</evidence>
<keyword evidence="4 9" id="KW-0926">Vacuole</keyword>
<keyword evidence="7 9" id="KW-0472">Membrane</keyword>
<keyword evidence="3" id="KW-0410">Iron transport</keyword>
<comment type="function">
    <text evidence="9">Vacuolar Fe(2+) uptake transporter.</text>
</comment>
<dbReference type="GO" id="GO:0005774">
    <property type="term" value="C:vacuolar membrane"/>
    <property type="evidence" value="ECO:0007669"/>
    <property type="project" value="UniProtKB-SubCell"/>
</dbReference>
<proteinExistence type="inferred from homology"/>
<dbReference type="InterPro" id="IPR008217">
    <property type="entry name" value="Ccc1_fam"/>
</dbReference>
<evidence type="ECO:0000313" key="10">
    <source>
        <dbReference type="EMBL" id="GKV23877.1"/>
    </source>
</evidence>
<organism evidence="10 11">
    <name type="scientific">Rubroshorea leprosula</name>
    <dbReference type="NCBI Taxonomy" id="152421"/>
    <lineage>
        <taxon>Eukaryota</taxon>
        <taxon>Viridiplantae</taxon>
        <taxon>Streptophyta</taxon>
        <taxon>Embryophyta</taxon>
        <taxon>Tracheophyta</taxon>
        <taxon>Spermatophyta</taxon>
        <taxon>Magnoliopsida</taxon>
        <taxon>eudicotyledons</taxon>
        <taxon>Gunneridae</taxon>
        <taxon>Pentapetalae</taxon>
        <taxon>rosids</taxon>
        <taxon>malvids</taxon>
        <taxon>Malvales</taxon>
        <taxon>Dipterocarpaceae</taxon>
        <taxon>Rubroshorea</taxon>
    </lineage>
</organism>